<evidence type="ECO:0000313" key="1">
    <source>
        <dbReference type="EMBL" id="KAF8730895.1"/>
    </source>
</evidence>
<dbReference type="Proteomes" id="UP000636709">
    <property type="component" value="Unassembled WGS sequence"/>
</dbReference>
<sequence>MCSYRRIF</sequence>
<protein>
    <submittedName>
        <fullName evidence="1">Uncharacterized protein</fullName>
    </submittedName>
</protein>
<keyword evidence="2" id="KW-1185">Reference proteome</keyword>
<gene>
    <name evidence="1" type="ORF">HU200_016767</name>
</gene>
<organism evidence="1 2">
    <name type="scientific">Digitaria exilis</name>
    <dbReference type="NCBI Taxonomy" id="1010633"/>
    <lineage>
        <taxon>Eukaryota</taxon>
        <taxon>Viridiplantae</taxon>
        <taxon>Streptophyta</taxon>
        <taxon>Embryophyta</taxon>
        <taxon>Tracheophyta</taxon>
        <taxon>Spermatophyta</taxon>
        <taxon>Magnoliopsida</taxon>
        <taxon>Liliopsida</taxon>
        <taxon>Poales</taxon>
        <taxon>Poaceae</taxon>
        <taxon>PACMAD clade</taxon>
        <taxon>Panicoideae</taxon>
        <taxon>Panicodae</taxon>
        <taxon>Paniceae</taxon>
        <taxon>Anthephorinae</taxon>
        <taxon>Digitaria</taxon>
    </lineage>
</organism>
<comment type="caution">
    <text evidence="1">The sequence shown here is derived from an EMBL/GenBank/DDBJ whole genome shotgun (WGS) entry which is preliminary data.</text>
</comment>
<name>A0A835F7D0_9POAL</name>
<proteinExistence type="predicted"/>
<dbReference type="EMBL" id="JACEFO010001613">
    <property type="protein sequence ID" value="KAF8730895.1"/>
    <property type="molecule type" value="Genomic_DNA"/>
</dbReference>
<reference evidence="1" key="1">
    <citation type="submission" date="2020-07" db="EMBL/GenBank/DDBJ databases">
        <title>Genome sequence and genetic diversity analysis of an under-domesticated orphan crop, white fonio (Digitaria exilis).</title>
        <authorList>
            <person name="Bennetzen J.L."/>
            <person name="Chen S."/>
            <person name="Ma X."/>
            <person name="Wang X."/>
            <person name="Yssel A.E.J."/>
            <person name="Chaluvadi S.R."/>
            <person name="Johnson M."/>
            <person name="Gangashetty P."/>
            <person name="Hamidou F."/>
            <person name="Sanogo M.D."/>
            <person name="Zwaenepoel A."/>
            <person name="Wallace J."/>
            <person name="Van De Peer Y."/>
            <person name="Van Deynze A."/>
        </authorList>
    </citation>
    <scope>NUCLEOTIDE SEQUENCE</scope>
    <source>
        <tissue evidence="1">Leaves</tissue>
    </source>
</reference>
<accession>A0A835F7D0</accession>
<evidence type="ECO:0000313" key="2">
    <source>
        <dbReference type="Proteomes" id="UP000636709"/>
    </source>
</evidence>